<sequence>MMVIFVFWVPLLLTALFVLKQHRRVADPNKVQFVLWNPATDEFVLIPLAPDEFGAGHPDRYDTPGTQGINLVGLVMTKLEMTLSLKSNSWKILDIDMPILYYGLLEQGLDVYMNGMCHFLDTTDNEQCLMM</sequence>
<reference evidence="2 4" key="1">
    <citation type="journal article" date="2011" name="Nature">
        <title>The Medicago genome provides insight into the evolution of rhizobial symbioses.</title>
        <authorList>
            <person name="Young N.D."/>
            <person name="Debelle F."/>
            <person name="Oldroyd G.E."/>
            <person name="Geurts R."/>
            <person name="Cannon S.B."/>
            <person name="Udvardi M.K."/>
            <person name="Benedito V.A."/>
            <person name="Mayer K.F."/>
            <person name="Gouzy J."/>
            <person name="Schoof H."/>
            <person name="Van de Peer Y."/>
            <person name="Proost S."/>
            <person name="Cook D.R."/>
            <person name="Meyers B.C."/>
            <person name="Spannagl M."/>
            <person name="Cheung F."/>
            <person name="De Mita S."/>
            <person name="Krishnakumar V."/>
            <person name="Gundlach H."/>
            <person name="Zhou S."/>
            <person name="Mudge J."/>
            <person name="Bharti A.K."/>
            <person name="Murray J.D."/>
            <person name="Naoumkina M.A."/>
            <person name="Rosen B."/>
            <person name="Silverstein K.A."/>
            <person name="Tang H."/>
            <person name="Rombauts S."/>
            <person name="Zhao P.X."/>
            <person name="Zhou P."/>
            <person name="Barbe V."/>
            <person name="Bardou P."/>
            <person name="Bechner M."/>
            <person name="Bellec A."/>
            <person name="Berger A."/>
            <person name="Berges H."/>
            <person name="Bidwell S."/>
            <person name="Bisseling T."/>
            <person name="Choisne N."/>
            <person name="Couloux A."/>
            <person name="Denny R."/>
            <person name="Deshpande S."/>
            <person name="Dai X."/>
            <person name="Doyle J.J."/>
            <person name="Dudez A.M."/>
            <person name="Farmer A.D."/>
            <person name="Fouteau S."/>
            <person name="Franken C."/>
            <person name="Gibelin C."/>
            <person name="Gish J."/>
            <person name="Goldstein S."/>
            <person name="Gonzalez A.J."/>
            <person name="Green P.J."/>
            <person name="Hallab A."/>
            <person name="Hartog M."/>
            <person name="Hua A."/>
            <person name="Humphray S.J."/>
            <person name="Jeong D.H."/>
            <person name="Jing Y."/>
            <person name="Jocker A."/>
            <person name="Kenton S.M."/>
            <person name="Kim D.J."/>
            <person name="Klee K."/>
            <person name="Lai H."/>
            <person name="Lang C."/>
            <person name="Lin S."/>
            <person name="Macmil S.L."/>
            <person name="Magdelenat G."/>
            <person name="Matthews L."/>
            <person name="McCorrison J."/>
            <person name="Monaghan E.L."/>
            <person name="Mun J.H."/>
            <person name="Najar F.Z."/>
            <person name="Nicholson C."/>
            <person name="Noirot C."/>
            <person name="O'Bleness M."/>
            <person name="Paule C.R."/>
            <person name="Poulain J."/>
            <person name="Prion F."/>
            <person name="Qin B."/>
            <person name="Qu C."/>
            <person name="Retzel E.F."/>
            <person name="Riddle C."/>
            <person name="Sallet E."/>
            <person name="Samain S."/>
            <person name="Samson N."/>
            <person name="Sanders I."/>
            <person name="Saurat O."/>
            <person name="Scarpelli C."/>
            <person name="Schiex T."/>
            <person name="Segurens B."/>
            <person name="Severin A.J."/>
            <person name="Sherrier D.J."/>
            <person name="Shi R."/>
            <person name="Sims S."/>
            <person name="Singer S.R."/>
            <person name="Sinharoy S."/>
            <person name="Sterck L."/>
            <person name="Viollet A."/>
            <person name="Wang B.B."/>
            <person name="Wang K."/>
            <person name="Wang M."/>
            <person name="Wang X."/>
            <person name="Warfsmann J."/>
            <person name="Weissenbach J."/>
            <person name="White D.D."/>
            <person name="White J.D."/>
            <person name="Wiley G.B."/>
            <person name="Wincker P."/>
            <person name="Xing Y."/>
            <person name="Yang L."/>
            <person name="Yao Z."/>
            <person name="Ying F."/>
            <person name="Zhai J."/>
            <person name="Zhou L."/>
            <person name="Zuber A."/>
            <person name="Denarie J."/>
            <person name="Dixon R.A."/>
            <person name="May G.D."/>
            <person name="Schwartz D.C."/>
            <person name="Rogers J."/>
            <person name="Quetier F."/>
            <person name="Town C.D."/>
            <person name="Roe B.A."/>
        </authorList>
    </citation>
    <scope>NUCLEOTIDE SEQUENCE [LARGE SCALE GENOMIC DNA]</scope>
    <source>
        <strain evidence="2">A17</strain>
        <strain evidence="3 4">cv. Jemalong A17</strain>
    </source>
</reference>
<protein>
    <submittedName>
        <fullName evidence="2">Transmembrane protein, putative</fullName>
    </submittedName>
</protein>
<reference evidence="3" key="3">
    <citation type="submission" date="2015-04" db="UniProtKB">
        <authorList>
            <consortium name="EnsemblPlants"/>
        </authorList>
    </citation>
    <scope>IDENTIFICATION</scope>
    <source>
        <strain evidence="3">cv. Jemalong A17</strain>
    </source>
</reference>
<organism evidence="2 4">
    <name type="scientific">Medicago truncatula</name>
    <name type="common">Barrel medic</name>
    <name type="synonym">Medicago tribuloides</name>
    <dbReference type="NCBI Taxonomy" id="3880"/>
    <lineage>
        <taxon>Eukaryota</taxon>
        <taxon>Viridiplantae</taxon>
        <taxon>Streptophyta</taxon>
        <taxon>Embryophyta</taxon>
        <taxon>Tracheophyta</taxon>
        <taxon>Spermatophyta</taxon>
        <taxon>Magnoliopsida</taxon>
        <taxon>eudicotyledons</taxon>
        <taxon>Gunneridae</taxon>
        <taxon>Pentapetalae</taxon>
        <taxon>rosids</taxon>
        <taxon>fabids</taxon>
        <taxon>Fabales</taxon>
        <taxon>Fabaceae</taxon>
        <taxon>Papilionoideae</taxon>
        <taxon>50 kb inversion clade</taxon>
        <taxon>NPAAA clade</taxon>
        <taxon>Hologalegina</taxon>
        <taxon>IRL clade</taxon>
        <taxon>Trifolieae</taxon>
        <taxon>Medicago</taxon>
    </lineage>
</organism>
<evidence type="ECO:0000313" key="3">
    <source>
        <dbReference type="EnsemblPlants" id="KEH39581"/>
    </source>
</evidence>
<dbReference type="HOGENOM" id="CLU_1930662_0_0_1"/>
<dbReference type="Proteomes" id="UP000002051">
    <property type="component" value="Chromosome 2"/>
</dbReference>
<accession>A0A072VDA1</accession>
<name>A0A072VDA1_MEDTR</name>
<gene>
    <name evidence="2" type="ordered locus">MTR_2g102453</name>
</gene>
<feature type="chain" id="PRO_5014500504" evidence="1">
    <location>
        <begin position="27"/>
        <end position="131"/>
    </location>
</feature>
<dbReference type="AlphaFoldDB" id="A0A072VDA1"/>
<keyword evidence="2" id="KW-0812">Transmembrane</keyword>
<evidence type="ECO:0000313" key="4">
    <source>
        <dbReference type="Proteomes" id="UP000002051"/>
    </source>
</evidence>
<dbReference type="EMBL" id="CM001218">
    <property type="protein sequence ID" value="KEH39581.1"/>
    <property type="molecule type" value="Genomic_DNA"/>
</dbReference>
<evidence type="ECO:0000313" key="2">
    <source>
        <dbReference type="EMBL" id="KEH39581.1"/>
    </source>
</evidence>
<proteinExistence type="predicted"/>
<keyword evidence="2" id="KW-0472">Membrane</keyword>
<feature type="signal peptide" evidence="1">
    <location>
        <begin position="1"/>
        <end position="26"/>
    </location>
</feature>
<keyword evidence="4" id="KW-1185">Reference proteome</keyword>
<keyword evidence="1" id="KW-0732">Signal</keyword>
<dbReference type="EnsemblPlants" id="KEH39581">
    <property type="protein sequence ID" value="KEH39581"/>
    <property type="gene ID" value="MTR_2g102453"/>
</dbReference>
<reference evidence="2 4" key="2">
    <citation type="journal article" date="2014" name="BMC Genomics">
        <title>An improved genome release (version Mt4.0) for the model legume Medicago truncatula.</title>
        <authorList>
            <person name="Tang H."/>
            <person name="Krishnakumar V."/>
            <person name="Bidwell S."/>
            <person name="Rosen B."/>
            <person name="Chan A."/>
            <person name="Zhou S."/>
            <person name="Gentzbittel L."/>
            <person name="Childs K.L."/>
            <person name="Yandell M."/>
            <person name="Gundlach H."/>
            <person name="Mayer K.F."/>
            <person name="Schwartz D.C."/>
            <person name="Town C.D."/>
        </authorList>
    </citation>
    <scope>GENOME REANNOTATION</scope>
    <source>
        <strain evidence="2">A17</strain>
        <strain evidence="3 4">cv. Jemalong A17</strain>
    </source>
</reference>
<evidence type="ECO:0000256" key="1">
    <source>
        <dbReference type="SAM" id="SignalP"/>
    </source>
</evidence>